<keyword evidence="3" id="KW-1185">Reference proteome</keyword>
<dbReference type="eggNOG" id="COG2207">
    <property type="taxonomic scope" value="Bacteria"/>
</dbReference>
<evidence type="ECO:0000313" key="3">
    <source>
        <dbReference type="Proteomes" id="UP000028703"/>
    </source>
</evidence>
<dbReference type="Proteomes" id="UP000028703">
    <property type="component" value="Unassembled WGS sequence"/>
</dbReference>
<dbReference type="PROSITE" id="PS01124">
    <property type="entry name" value="HTH_ARAC_FAMILY_2"/>
    <property type="match status" value="1"/>
</dbReference>
<dbReference type="RefSeq" id="WP_034705257.1">
    <property type="nucleotide sequence ID" value="NZ_JPRO01000010.1"/>
</dbReference>
<dbReference type="Gene3D" id="1.10.10.60">
    <property type="entry name" value="Homeodomain-like"/>
    <property type="match status" value="1"/>
</dbReference>
<accession>A0A085ZEB8</accession>
<dbReference type="GO" id="GO:0003700">
    <property type="term" value="F:DNA-binding transcription factor activity"/>
    <property type="evidence" value="ECO:0007669"/>
    <property type="project" value="InterPro"/>
</dbReference>
<sequence length="268" mass="32379">MEVDFYKPKNMFLRDYIEGYYFFSEDRKSKPVSYFTFPNNFCILSIYQNTEEYFSKNQYLVKSSKQKNVVSSLFTRYSKPLEIIYENLVNEITIYFKPIKINHFIEDSKIFEQGQISNFTPFPDFKEKIELIFNFYHDRDNQIELLEDYLLSKFLKKDLSLAEQILSDVNNGLKLEYIAEKYNFTRQHISKIFLKNVGKTVSEYRKIQRFRNALTYQKMSTNLTDLSNDGLYFDQSHFIKHFKELTDKKPSDFFKIVETDKENVWLYI</sequence>
<dbReference type="OrthoDB" id="662446at2"/>
<feature type="domain" description="HTH araC/xylS-type" evidence="1">
    <location>
        <begin position="159"/>
        <end position="256"/>
    </location>
</feature>
<proteinExistence type="predicted"/>
<dbReference type="Pfam" id="PF12833">
    <property type="entry name" value="HTH_18"/>
    <property type="match status" value="1"/>
</dbReference>
<dbReference type="AlphaFoldDB" id="A0A085ZEB8"/>
<gene>
    <name evidence="2" type="ORF">IX38_12485</name>
</gene>
<dbReference type="GO" id="GO:0043565">
    <property type="term" value="F:sequence-specific DNA binding"/>
    <property type="evidence" value="ECO:0007669"/>
    <property type="project" value="InterPro"/>
</dbReference>
<protein>
    <recommendedName>
        <fullName evidence="1">HTH araC/xylS-type domain-containing protein</fullName>
    </recommendedName>
</protein>
<dbReference type="STRING" id="421531.IX38_12485"/>
<name>A0A085ZEB8_9FLAO</name>
<comment type="caution">
    <text evidence="2">The sequence shown here is derived from an EMBL/GenBank/DDBJ whole genome shotgun (WGS) entry which is preliminary data.</text>
</comment>
<organism evidence="2 3">
    <name type="scientific">Chryseobacterium luteum</name>
    <dbReference type="NCBI Taxonomy" id="421531"/>
    <lineage>
        <taxon>Bacteria</taxon>
        <taxon>Pseudomonadati</taxon>
        <taxon>Bacteroidota</taxon>
        <taxon>Flavobacteriia</taxon>
        <taxon>Flavobacteriales</taxon>
        <taxon>Weeksellaceae</taxon>
        <taxon>Chryseobacterium group</taxon>
        <taxon>Chryseobacterium</taxon>
    </lineage>
</organism>
<evidence type="ECO:0000259" key="1">
    <source>
        <dbReference type="PROSITE" id="PS01124"/>
    </source>
</evidence>
<evidence type="ECO:0000313" key="2">
    <source>
        <dbReference type="EMBL" id="KFF02782.1"/>
    </source>
</evidence>
<reference evidence="2 3" key="1">
    <citation type="submission" date="2014-07" db="EMBL/GenBank/DDBJ databases">
        <title>Genome of Chryseobacterium luteum DSM 18605.</title>
        <authorList>
            <person name="Stropko S.J."/>
            <person name="Pipes S.E."/>
            <person name="Newman J.D."/>
        </authorList>
    </citation>
    <scope>NUCLEOTIDE SEQUENCE [LARGE SCALE GENOMIC DNA]</scope>
    <source>
        <strain evidence="2 3">DSM 18605</strain>
    </source>
</reference>
<dbReference type="SMART" id="SM00342">
    <property type="entry name" value="HTH_ARAC"/>
    <property type="match status" value="1"/>
</dbReference>
<dbReference type="EMBL" id="JPRO01000010">
    <property type="protein sequence ID" value="KFF02782.1"/>
    <property type="molecule type" value="Genomic_DNA"/>
</dbReference>
<dbReference type="InterPro" id="IPR018060">
    <property type="entry name" value="HTH_AraC"/>
</dbReference>